<reference evidence="1 2" key="1">
    <citation type="submission" date="2020-08" db="EMBL/GenBank/DDBJ databases">
        <title>Croceimicrobium hydrocarbonivorans gen. nov., sp. nov., a novel marine bacterium isolated from a bacterial consortium that degrades polyethylene terephthalate.</title>
        <authorList>
            <person name="Liu R."/>
        </authorList>
    </citation>
    <scope>NUCLEOTIDE SEQUENCE [LARGE SCALE GENOMIC DNA]</scope>
    <source>
        <strain evidence="1 2">A20-9</strain>
    </source>
</reference>
<sequence length="421" mass="46572">MASQRIASALSHRDDTTGFVPGIGYEEGNMSLSTDAIIVDIEASLDCLYGEDVDLDWEQILAPVSLGEGILFNGCDGTEAEIENPYLSSLVNDSCACAQSTYWASLSGVNCSAIPTMYFYHPDYLGSVEFVTDMSGDPCQFFLNTIWGGNLQNQMALSTTTFSSRFRFNGKEWDEETGNFYYGARYMDPHISMWLSVDPKAYAFPSVTPYSVMMNNPINMIDPGGDSTYVFGDQAQMLVDDLNKSSDLTITRDEKSGRLSASGEAVTDADKELLASINSDDCNTIIYANDKDDMQTNGKNYAIDGGVFMGGFDEGKNGKPTSIQLVNVTHTRNIESAGGRSSGVSITHELLEAWSGVQRGDLLFLKDVLGTNRQKEFFDRLYTPSHNQAIEWDKVRWEDYDSPQTYKRVIKGKTIDVRTGR</sequence>
<dbReference type="NCBIfam" id="TIGR03696">
    <property type="entry name" value="Rhs_assc_core"/>
    <property type="match status" value="1"/>
</dbReference>
<dbReference type="PANTHER" id="PTHR32305:SF15">
    <property type="entry name" value="PROTEIN RHSA-RELATED"/>
    <property type="match status" value="1"/>
</dbReference>
<dbReference type="InterPro" id="IPR050708">
    <property type="entry name" value="T6SS_VgrG/RHS"/>
</dbReference>
<dbReference type="RefSeq" id="WP_210760194.1">
    <property type="nucleotide sequence ID" value="NZ_CP060139.1"/>
</dbReference>
<name>A0A7H0VIX1_9FLAO</name>
<keyword evidence="2" id="KW-1185">Reference proteome</keyword>
<dbReference type="InterPro" id="IPR022385">
    <property type="entry name" value="Rhs_assc_core"/>
</dbReference>
<evidence type="ECO:0000313" key="2">
    <source>
        <dbReference type="Proteomes" id="UP000516305"/>
    </source>
</evidence>
<organism evidence="1 2">
    <name type="scientific">Croceimicrobium hydrocarbonivorans</name>
    <dbReference type="NCBI Taxonomy" id="2761580"/>
    <lineage>
        <taxon>Bacteria</taxon>
        <taxon>Pseudomonadati</taxon>
        <taxon>Bacteroidota</taxon>
        <taxon>Flavobacteriia</taxon>
        <taxon>Flavobacteriales</taxon>
        <taxon>Owenweeksiaceae</taxon>
        <taxon>Croceimicrobium</taxon>
    </lineage>
</organism>
<proteinExistence type="predicted"/>
<dbReference type="Proteomes" id="UP000516305">
    <property type="component" value="Chromosome"/>
</dbReference>
<dbReference type="AlphaFoldDB" id="A0A7H0VIX1"/>
<gene>
    <name evidence="1" type="ORF">H4K34_07465</name>
</gene>
<dbReference type="PANTHER" id="PTHR32305">
    <property type="match status" value="1"/>
</dbReference>
<dbReference type="Gene3D" id="2.180.10.10">
    <property type="entry name" value="RHS repeat-associated core"/>
    <property type="match status" value="1"/>
</dbReference>
<dbReference type="EMBL" id="CP060139">
    <property type="protein sequence ID" value="QNR25669.1"/>
    <property type="molecule type" value="Genomic_DNA"/>
</dbReference>
<protein>
    <submittedName>
        <fullName evidence="1">RHS repeat-associated core domain-containing protein</fullName>
    </submittedName>
</protein>
<dbReference type="KEGG" id="chyd:H4K34_07465"/>
<evidence type="ECO:0000313" key="1">
    <source>
        <dbReference type="EMBL" id="QNR25669.1"/>
    </source>
</evidence>
<accession>A0A7H0VIX1</accession>